<dbReference type="InterPro" id="IPR036116">
    <property type="entry name" value="FN3_sf"/>
</dbReference>
<dbReference type="OrthoDB" id="6336746at2"/>
<dbReference type="InterPro" id="IPR032876">
    <property type="entry name" value="J_dom"/>
</dbReference>
<gene>
    <name evidence="3" type="ORF">CEX98_17740</name>
</gene>
<dbReference type="Proteomes" id="UP000228621">
    <property type="component" value="Unassembled WGS sequence"/>
</dbReference>
<dbReference type="InterPro" id="IPR057549">
    <property type="entry name" value="PB4_spike"/>
</dbReference>
<protein>
    <recommendedName>
        <fullName evidence="2">Fibronectin type-III domain-containing protein</fullName>
    </recommendedName>
</protein>
<dbReference type="PROSITE" id="PS50853">
    <property type="entry name" value="FN3"/>
    <property type="match status" value="1"/>
</dbReference>
<proteinExistence type="predicted"/>
<feature type="region of interest" description="Disordered" evidence="1">
    <location>
        <begin position="1791"/>
        <end position="1831"/>
    </location>
</feature>
<reference evidence="4" key="1">
    <citation type="journal article" date="2019" name="Genome Announc.">
        <title>Draft Genome Sequence of Pseudoalteromonas piscicida Strain 36Y ROTHPW, an Hypersaline Seawater Isolate from the South Coast of Sonora, Mexico.</title>
        <authorList>
            <person name="Sanchez-Diaz R."/>
            <person name="Molina-Garza Z.J."/>
            <person name="Cruz-Suarez L.E."/>
            <person name="Selvin J."/>
            <person name="Kiran G.S."/>
            <person name="Ibarra-Gamez J.C."/>
            <person name="Gomez-Gil B."/>
            <person name="Galaviz-Silva L."/>
        </authorList>
    </citation>
    <scope>NUCLEOTIDE SEQUENCE [LARGE SCALE GENOMIC DNA]</scope>
    <source>
        <strain evidence="4">36Y_RITHPW</strain>
    </source>
</reference>
<feature type="domain" description="Fibronectin type-III" evidence="2">
    <location>
        <begin position="549"/>
        <end position="638"/>
    </location>
</feature>
<dbReference type="RefSeq" id="WP_099643357.1">
    <property type="nucleotide sequence ID" value="NZ_NKHF01000084.1"/>
</dbReference>
<accession>A0A2A5JLY0</accession>
<dbReference type="CDD" id="cd00063">
    <property type="entry name" value="FN3"/>
    <property type="match status" value="1"/>
</dbReference>
<dbReference type="SUPFAM" id="SSF49265">
    <property type="entry name" value="Fibronectin type III"/>
    <property type="match status" value="1"/>
</dbReference>
<keyword evidence="4" id="KW-1185">Reference proteome</keyword>
<feature type="compositionally biased region" description="Basic and acidic residues" evidence="1">
    <location>
        <begin position="1807"/>
        <end position="1819"/>
    </location>
</feature>
<dbReference type="InterPro" id="IPR003961">
    <property type="entry name" value="FN3_dom"/>
</dbReference>
<evidence type="ECO:0000256" key="1">
    <source>
        <dbReference type="SAM" id="MobiDB-lite"/>
    </source>
</evidence>
<evidence type="ECO:0000313" key="4">
    <source>
        <dbReference type="Proteomes" id="UP000228621"/>
    </source>
</evidence>
<comment type="caution">
    <text evidence="3">The sequence shown here is derived from an EMBL/GenBank/DDBJ whole genome shotgun (WGS) entry which is preliminary data.</text>
</comment>
<dbReference type="Pfam" id="PF24168">
    <property type="entry name" value="PB4_spike"/>
    <property type="match status" value="1"/>
</dbReference>
<name>A0A2A5JLY0_PSEO7</name>
<evidence type="ECO:0000313" key="3">
    <source>
        <dbReference type="EMBL" id="PCK30464.1"/>
    </source>
</evidence>
<dbReference type="SMART" id="SM00060">
    <property type="entry name" value="FN3"/>
    <property type="match status" value="2"/>
</dbReference>
<evidence type="ECO:0000259" key="2">
    <source>
        <dbReference type="PROSITE" id="PS50853"/>
    </source>
</evidence>
<sequence length="2155" mass="234473">MSKVVDVVGDVVGGVWDFTVGALFGGLMPDATQPEQDVATLAKGLQKGIDQPRRITFGRDRVGGVIAHQATVTRGEKEFIQLIVLINGAPIDALENVYIANKPISDYPAGSYDYAVADGRHSHAIQLAVQRMKGWTVKHIGRDQAHIFLELENNREVFPDGVSDCEFLIRGARVWDPRDASQDPDDRNTWKWSQNAVLCTLHYVRFYGANQVPVSHLPMNWWIAAANVCDEEAEYTDSQGETHKEPRYTVNGTFAFTSRPLEVLQQLERSFAGKVFRQMGQWYVRVGAWYGAPTYTVTMADVLGDVKIKWHADLRERANTVRAQFVDPKQNYERTDAPPVIAQSYLEQDAQPLEQTLSLPFVRSSATAQRLAAIQLEQTRLGAIELPLRHTGLRAAVGRTIKVDIPEYHINNKIYRVIDRRFRLDRGVTIRCIEDGPGLWADGMVPGVEDLTPNTDYVPGIPLSIESLNVSLDADGNGVISWSHPAPDAVYAYDVEIDDGENQAYKAAVTYPALTLPTFNMGNYTVRIFARNIYGKRSAAVATQFSVLKPVKPQVNITSDYNQLTLTASLPAVGVGTQYQWMYLGTDGDPQQSEMVYAQTYNRIGLSPETEYKFKVRTVNLMGESDWLVVTAQTSSVNLSEFVNDLPLTKLSEDAQTLIRDIDKQVDRLRPSTEQNLPSLIARNIDQIQSLQNVTAILDDSLAVGLPNQLRTVNIKLDETVLTLTDMQRAVFDVTGNYTSFRQEYERKMLDNERLIDAIVYVDPDSGVIVNRAYQYTDNQFSLAQTHINGVDGRVSFEARRITQTQSQLNEATAQIMVQAGLINQRATYTEVNAQIAGAIAALTPAYSWQFNTSAEGFTGHSSHNVLGFVVCSHTLNSPAIEYSASQNPMFRLRVRRHPESTWAGEIHFGGVHAIPVPEPNSLDWEIIQIDATGTPGYTGTITALTFELGGCDVDYIEVGKRGANDLALRDITARTTTIEQELDAGTGRMAQYATTAWTNAQGYQTQSNVQAALDSFNSTYGISAALQELADNDVIVKANSAQTWIDGANATIKNQVTQLLNEDEGVNQKLALAEHQLDAIAGEMGQAITQIQGLELEAAGKSLSDLMTEYNTLLRNNELAELGVTVAHANSKLSALSDNVSAVVEQTTHLIAMQNQNVAGVTALGRAYANERQASAEREQHLRAEITTESGKAVAKAIDFTRAATGYCVDADGNHVDEQNAVACEAAGHNWIDGPVVERSMMLATAMVDARGYQTSSQVSSTINTFNAQYGITTVLQTLSDNNTLEKANAASTWIAAADGYIRDQINIYNNADGGINDQFAQVDQTLDAIAGEISRNIVQIRGRQLADDAQSLNEVIAAYNQLVQGNDLAQQNVKLSVAQDKLNAVTDELASTASYALELGALHNQNQAYITTLAKAFANEVRASVTRDERFAVFVGNTEAAFSDVTEAFAEVNHANIVRDQTFSAFAANTEAAFQTVTEALADQEQALAKQRTDLVAKIEQDNTATLASAITYTRAAVGYCIDDDGNITNETDAVQCVTAGHSWVDGPLAEYIRNLSLTNAADESVSISDIRQAFETQNGELIARGGWVINNEGRIVSIAGYNDGDVGSIDLAADIIRQGVMIGNTFVPTSYVDNADPEKPVHVFRGRLVLGNYVVESEQDIRGLDGERGPQGIPGEPGADGKSSYTWIKYAYSPSGEGISNYPDGRDYIGIAYNKLSSLESSNPADYTWTKYKGAQGPSGADGLPGEPGQDGQTLYTWIAYSDSPSGNPLYQTPTDATQYIGIAVNQATPSESNDPTDYIWSKFRGDRGSKGESGRQGDPGSRGAGKFQIGTSSGTWYDSIANGCCTGGSPVLNDVVTIYKVSDPAHQTTKLWNGSNWEQTSLHIHGSALIDGTVIANGVVAAKGTIDSITAVSGHVKINNDGIEAIKVSSNAQFVTPPGASAANNPSAMRINSNSGISGSMYIYNPNSSGYGASIYAKGTYALYSQRGIIGPFTGGHEGLIDKSIQIEAGDLVKDIELVNIADLSNAICTMEPTTQPNDRAVRGIFISRTDLTNQIAALRGYRGFERFIEFRDTHDLISFNALGEGVLNICGHGGDIETGDYLCSSAMRGKAMRQADQNFERPYTIAQARHPITFTHPDQVKQAAVIYLRG</sequence>
<organism evidence="3 4">
    <name type="scientific">Pseudoalteromonas piscicida</name>
    <dbReference type="NCBI Taxonomy" id="43662"/>
    <lineage>
        <taxon>Bacteria</taxon>
        <taxon>Pseudomonadati</taxon>
        <taxon>Pseudomonadota</taxon>
        <taxon>Gammaproteobacteria</taxon>
        <taxon>Alteromonadales</taxon>
        <taxon>Pseudoalteromonadaceae</taxon>
        <taxon>Pseudoalteromonas</taxon>
    </lineage>
</organism>
<dbReference type="InterPro" id="IPR013783">
    <property type="entry name" value="Ig-like_fold"/>
</dbReference>
<dbReference type="Gene3D" id="2.60.40.10">
    <property type="entry name" value="Immunoglobulins"/>
    <property type="match status" value="1"/>
</dbReference>
<dbReference type="Pfam" id="PF13550">
    <property type="entry name" value="Phage-tail_3"/>
    <property type="match status" value="1"/>
</dbReference>
<dbReference type="EMBL" id="NKHF01000084">
    <property type="protein sequence ID" value="PCK30464.1"/>
    <property type="molecule type" value="Genomic_DNA"/>
</dbReference>